<sequence>MSFNDAEEAETIPLVLLGTEEKDCGQRLVQLKETVSRNNAANIPLLVKRVGECVEGIHKLDYLNTRRTIHPAFRITP</sequence>
<gene>
    <name evidence="1" type="ORF">BRARA_K01391</name>
</gene>
<dbReference type="AlphaFoldDB" id="A0A397KZ74"/>
<proteinExistence type="predicted"/>
<evidence type="ECO:0000313" key="1">
    <source>
        <dbReference type="EMBL" id="RIA04379.1"/>
    </source>
</evidence>
<protein>
    <submittedName>
        <fullName evidence="1">Uncharacterized protein</fullName>
    </submittedName>
</protein>
<accession>A0A397KZ74</accession>
<dbReference type="EMBL" id="KZ867215">
    <property type="protein sequence ID" value="RIA04379.1"/>
    <property type="molecule type" value="Genomic_DNA"/>
</dbReference>
<dbReference type="Proteomes" id="UP000264353">
    <property type="component" value="Unassembled WGS sequence"/>
</dbReference>
<reference evidence="1" key="1">
    <citation type="submission" date="2018-06" db="EMBL/GenBank/DDBJ databases">
        <title>WGS assembly of Brassica rapa FPsc.</title>
        <authorList>
            <person name="Bowman J."/>
            <person name="Kohchi T."/>
            <person name="Yamato K."/>
            <person name="Jenkins J."/>
            <person name="Shu S."/>
            <person name="Ishizaki K."/>
            <person name="Yamaoka S."/>
            <person name="Nishihama R."/>
            <person name="Nakamura Y."/>
            <person name="Berger F."/>
            <person name="Adam C."/>
            <person name="Aki S."/>
            <person name="Althoff F."/>
            <person name="Araki T."/>
            <person name="Arteaga-Vazquez M."/>
            <person name="Balasubrmanian S."/>
            <person name="Bauer D."/>
            <person name="Boehm C."/>
            <person name="Briginshaw L."/>
            <person name="Caballero-Perez J."/>
            <person name="Catarino B."/>
            <person name="Chen F."/>
            <person name="Chiyoda S."/>
            <person name="Chovatia M."/>
            <person name="Davies K."/>
            <person name="Delmans M."/>
            <person name="Demura T."/>
            <person name="Dierschke T."/>
            <person name="Dolan L."/>
            <person name="Dorantes-Acosta A."/>
            <person name="Eklund D."/>
            <person name="Florent S."/>
            <person name="Flores-Sandoval E."/>
            <person name="Fujiyama A."/>
            <person name="Fukuzawa H."/>
            <person name="Galik B."/>
            <person name="Grimanelli D."/>
            <person name="Grimwood J."/>
            <person name="Grossniklaus U."/>
            <person name="Hamada T."/>
            <person name="Haseloff J."/>
            <person name="Hetherington A."/>
            <person name="Higo A."/>
            <person name="Hirakawa Y."/>
            <person name="Hundley H."/>
            <person name="Ikeda Y."/>
            <person name="Inoue K."/>
            <person name="Inoue S."/>
            <person name="Ishida S."/>
            <person name="Jia Q."/>
            <person name="Kakita M."/>
            <person name="Kanazawa T."/>
            <person name="Kawai Y."/>
            <person name="Kawashima T."/>
            <person name="Kennedy M."/>
            <person name="Kinose K."/>
            <person name="Kinoshita T."/>
            <person name="Kohara Y."/>
            <person name="Koide E."/>
            <person name="Komatsu K."/>
            <person name="Kopischke S."/>
            <person name="Kubo M."/>
            <person name="Kyozuka J."/>
            <person name="Lagercrantz U."/>
            <person name="Lin S."/>
            <person name="Lindquist E."/>
            <person name="Lipzen A."/>
            <person name="Lu C."/>
            <person name="Luna E."/>
            <person name="Martienssen R."/>
            <person name="Minamino N."/>
            <person name="Mizutani M."/>
            <person name="Mizutani M."/>
            <person name="Mochizuki N."/>
            <person name="Monte I."/>
            <person name="Mosher R."/>
            <person name="Nagasaki H."/>
            <person name="Nakagami H."/>
            <person name="Naramoto S."/>
            <person name="Nishitani K."/>
            <person name="Ohtani M."/>
            <person name="Okamoto T."/>
            <person name="Okumura M."/>
            <person name="Phillips J."/>
            <person name="Pollak B."/>
            <person name="Reinders A."/>
            <person name="Roevekamp M."/>
            <person name="Sano R."/>
            <person name="Sawa S."/>
            <person name="Schmid M."/>
            <person name="Shirakawa M."/>
            <person name="Solano R."/>
            <person name="Spunde A."/>
            <person name="Suetsugu N."/>
            <person name="Sugano S."/>
            <person name="Sugiyama A."/>
            <person name="Sun R."/>
            <person name="Suzuki Y."/>
            <person name="Takenaka M."/>
            <person name="Takezawa D."/>
            <person name="Tomogane H."/>
            <person name="Tsuzuki M."/>
            <person name="Ueda T."/>
            <person name="Umeda M."/>
            <person name="Ward J."/>
            <person name="Watanabe Y."/>
            <person name="Yazaki K."/>
            <person name="Yokoyama R."/>
            <person name="Yoshitake Y."/>
            <person name="Yotsui I."/>
            <person name="Zachgo S."/>
            <person name="Schmutz J."/>
        </authorList>
    </citation>
    <scope>NUCLEOTIDE SEQUENCE [LARGE SCALE GENOMIC DNA]</scope>
</reference>
<organism evidence="1">
    <name type="scientific">Brassica campestris</name>
    <name type="common">Field mustard</name>
    <dbReference type="NCBI Taxonomy" id="3711"/>
    <lineage>
        <taxon>Eukaryota</taxon>
        <taxon>Viridiplantae</taxon>
        <taxon>Streptophyta</taxon>
        <taxon>Embryophyta</taxon>
        <taxon>Tracheophyta</taxon>
        <taxon>Spermatophyta</taxon>
        <taxon>Magnoliopsida</taxon>
        <taxon>eudicotyledons</taxon>
        <taxon>Gunneridae</taxon>
        <taxon>Pentapetalae</taxon>
        <taxon>rosids</taxon>
        <taxon>malvids</taxon>
        <taxon>Brassicales</taxon>
        <taxon>Brassicaceae</taxon>
        <taxon>Brassiceae</taxon>
        <taxon>Brassica</taxon>
    </lineage>
</organism>
<name>A0A397KZ74_BRACM</name>